<evidence type="ECO:0000313" key="4">
    <source>
        <dbReference type="EMBL" id="RCJ35118.1"/>
    </source>
</evidence>
<keyword evidence="1" id="KW-0805">Transcription regulation</keyword>
<evidence type="ECO:0000313" key="5">
    <source>
        <dbReference type="Proteomes" id="UP000252085"/>
    </source>
</evidence>
<organism evidence="4 5">
    <name type="scientific">Nostoc punctiforme NIES-2108</name>
    <dbReference type="NCBI Taxonomy" id="1356359"/>
    <lineage>
        <taxon>Bacteria</taxon>
        <taxon>Bacillati</taxon>
        <taxon>Cyanobacteriota</taxon>
        <taxon>Cyanophyceae</taxon>
        <taxon>Nostocales</taxon>
        <taxon>Nostocaceae</taxon>
        <taxon>Nostoc</taxon>
    </lineage>
</organism>
<proteinExistence type="predicted"/>
<evidence type="ECO:0000259" key="3">
    <source>
        <dbReference type="PROSITE" id="PS01124"/>
    </source>
</evidence>
<name>A0A367RF07_NOSPU</name>
<dbReference type="AlphaFoldDB" id="A0A367RF07"/>
<evidence type="ECO:0000256" key="1">
    <source>
        <dbReference type="ARBA" id="ARBA00023015"/>
    </source>
</evidence>
<dbReference type="PANTHER" id="PTHR43436">
    <property type="entry name" value="ARAC-FAMILY TRANSCRIPTIONAL REGULATOR"/>
    <property type="match status" value="1"/>
</dbReference>
<dbReference type="GO" id="GO:0003700">
    <property type="term" value="F:DNA-binding transcription factor activity"/>
    <property type="evidence" value="ECO:0007669"/>
    <property type="project" value="InterPro"/>
</dbReference>
<dbReference type="InterPro" id="IPR018060">
    <property type="entry name" value="HTH_AraC"/>
</dbReference>
<dbReference type="InterPro" id="IPR009057">
    <property type="entry name" value="Homeodomain-like_sf"/>
</dbReference>
<feature type="domain" description="HTH araC/xylS-type" evidence="3">
    <location>
        <begin position="196"/>
        <end position="294"/>
    </location>
</feature>
<dbReference type="InterPro" id="IPR009594">
    <property type="entry name" value="Tscrpt_reg_HTH_AraC_N"/>
</dbReference>
<reference evidence="4 5" key="1">
    <citation type="submission" date="2016-04" db="EMBL/GenBank/DDBJ databases">
        <authorList>
            <person name="Evans L.H."/>
            <person name="Alamgir A."/>
            <person name="Owens N."/>
            <person name="Weber N.D."/>
            <person name="Virtaneva K."/>
            <person name="Barbian K."/>
            <person name="Babar A."/>
            <person name="Rosenke K."/>
        </authorList>
    </citation>
    <scope>NUCLEOTIDE SEQUENCE [LARGE SCALE GENOMIC DNA]</scope>
    <source>
        <strain evidence="4">NIES-2108</strain>
    </source>
</reference>
<evidence type="ECO:0000256" key="2">
    <source>
        <dbReference type="ARBA" id="ARBA00023163"/>
    </source>
</evidence>
<dbReference type="SMART" id="SM00342">
    <property type="entry name" value="HTH_ARAC"/>
    <property type="match status" value="1"/>
</dbReference>
<gene>
    <name evidence="4" type="ORF">A6769_20410</name>
</gene>
<dbReference type="PANTHER" id="PTHR43436:SF1">
    <property type="entry name" value="TRANSCRIPTIONAL REGULATORY PROTEIN"/>
    <property type="match status" value="1"/>
</dbReference>
<dbReference type="GO" id="GO:0043565">
    <property type="term" value="F:sequence-specific DNA binding"/>
    <property type="evidence" value="ECO:0007669"/>
    <property type="project" value="InterPro"/>
</dbReference>
<dbReference type="Gene3D" id="1.10.10.60">
    <property type="entry name" value="Homeodomain-like"/>
    <property type="match status" value="2"/>
</dbReference>
<dbReference type="Pfam" id="PF12833">
    <property type="entry name" value="HTH_18"/>
    <property type="match status" value="1"/>
</dbReference>
<comment type="caution">
    <text evidence="4">The sequence shown here is derived from an EMBL/GenBank/DDBJ whole genome shotgun (WGS) entry which is preliminary data.</text>
</comment>
<protein>
    <submittedName>
        <fullName evidence="4">AraC family transcriptional regulator</fullName>
    </submittedName>
</protein>
<keyword evidence="2" id="KW-0804">Transcription</keyword>
<dbReference type="PROSITE" id="PS01124">
    <property type="entry name" value="HTH_ARAC_FAMILY_2"/>
    <property type="match status" value="1"/>
</dbReference>
<dbReference type="EMBL" id="LXQE01000153">
    <property type="protein sequence ID" value="RCJ35118.1"/>
    <property type="molecule type" value="Genomic_DNA"/>
</dbReference>
<sequence length="309" mass="34596">MEQTVRKQQSELAALIAQNSNGDGVHPTAIERLFLIRSLQPTAPLHALHEPALCIVAQGKKQVMLADNLYVYGQDQYLVVSIDLPVVGQVIEATPSVPYLCLRLDLDMGELSTLMMEAKLEAPANEPPEPGLSINPVSPQLLDAAIRLVRLLETPQDIAILAPLIFREILYRLLSGEHSARLRQIALVDKQLQAISRAINWLKWNYEKPFRIDTIAREARMSPSSLHHHFKSVTTMSPLQYQKQLRLQQARRLMLGQGMDAATASHYVGYESPSQFSREYSRLFGAPPLRDMARLKSGVFGDGEKSIKN</sequence>
<accession>A0A367RF07</accession>
<dbReference type="SUPFAM" id="SSF46689">
    <property type="entry name" value="Homeodomain-like"/>
    <property type="match status" value="2"/>
</dbReference>
<dbReference type="Pfam" id="PF06719">
    <property type="entry name" value="AraC_N"/>
    <property type="match status" value="1"/>
</dbReference>
<dbReference type="Proteomes" id="UP000252085">
    <property type="component" value="Unassembled WGS sequence"/>
</dbReference>